<evidence type="ECO:0008006" key="3">
    <source>
        <dbReference type="Google" id="ProtNLM"/>
    </source>
</evidence>
<evidence type="ECO:0000313" key="2">
    <source>
        <dbReference type="Proteomes" id="UP000308713"/>
    </source>
</evidence>
<dbReference type="Proteomes" id="UP000308713">
    <property type="component" value="Unassembled WGS sequence"/>
</dbReference>
<organism evidence="1 2">
    <name type="scientific">Allotamlana fucoidanivorans</name>
    <dbReference type="NCBI Taxonomy" id="2583814"/>
    <lineage>
        <taxon>Bacteria</taxon>
        <taxon>Pseudomonadati</taxon>
        <taxon>Bacteroidota</taxon>
        <taxon>Flavobacteriia</taxon>
        <taxon>Flavobacteriales</taxon>
        <taxon>Flavobacteriaceae</taxon>
        <taxon>Allotamlana</taxon>
    </lineage>
</organism>
<name>A0A5C4SDN9_9FLAO</name>
<keyword evidence="2" id="KW-1185">Reference proteome</keyword>
<dbReference type="RefSeq" id="WP_139698721.1">
    <property type="nucleotide sequence ID" value="NZ_CP074074.1"/>
</dbReference>
<accession>A0A5C4SDN9</accession>
<reference evidence="1 2" key="1">
    <citation type="submission" date="2019-05" db="EMBL/GenBank/DDBJ databases">
        <title>Tamlana fucoidanivorans sp. nov., isolated from the surface of algae collected from Fujian province in China.</title>
        <authorList>
            <person name="Li J."/>
        </authorList>
    </citation>
    <scope>NUCLEOTIDE SEQUENCE [LARGE SCALE GENOMIC DNA]</scope>
    <source>
        <strain evidence="1 2">CW2-9</strain>
    </source>
</reference>
<evidence type="ECO:0000313" key="1">
    <source>
        <dbReference type="EMBL" id="TNJ41525.1"/>
    </source>
</evidence>
<dbReference type="EMBL" id="VDCS01000018">
    <property type="protein sequence ID" value="TNJ41525.1"/>
    <property type="molecule type" value="Genomic_DNA"/>
</dbReference>
<sequence>MKFEESLQSKLLSHHKLEMPFGTFFFCENFVISEIHSEKHFDWPKIELVLKEIIDFYGAGAKLGYVSNRVNSYSIDPSHWAKINSNKAVIEMIGTCIVYYNYIMYLNASLENRFSDVEIKSCLSLDEAIEWVQRLNY</sequence>
<comment type="caution">
    <text evidence="1">The sequence shown here is derived from an EMBL/GenBank/DDBJ whole genome shotgun (WGS) entry which is preliminary data.</text>
</comment>
<dbReference type="OrthoDB" id="1144611at2"/>
<gene>
    <name evidence="1" type="ORF">FGF67_15735</name>
</gene>
<protein>
    <recommendedName>
        <fullName evidence="3">STAS/SEC14 domain-containing protein</fullName>
    </recommendedName>
</protein>
<dbReference type="AlphaFoldDB" id="A0A5C4SDN9"/>
<proteinExistence type="predicted"/>